<proteinExistence type="inferred from homology"/>
<feature type="transmembrane region" description="Helical" evidence="7">
    <location>
        <begin position="45"/>
        <end position="63"/>
    </location>
</feature>
<accession>S5TM91</accession>
<evidence type="ECO:0000256" key="7">
    <source>
        <dbReference type="SAM" id="Phobius"/>
    </source>
</evidence>
<dbReference type="OrthoDB" id="9766798at2"/>
<evidence type="ECO:0000256" key="6">
    <source>
        <dbReference type="ARBA" id="ARBA00023136"/>
    </source>
</evidence>
<dbReference type="RefSeq" id="WP_020936522.1">
    <property type="nucleotide sequence ID" value="NC_021915.1"/>
</dbReference>
<dbReference type="GO" id="GO:0005886">
    <property type="term" value="C:plasma membrane"/>
    <property type="evidence" value="ECO:0007669"/>
    <property type="project" value="UniProtKB-SubCell"/>
</dbReference>
<name>S5TM91_9CORY</name>
<dbReference type="PATRIC" id="fig|1224163.3.peg.2493"/>
<evidence type="ECO:0000256" key="2">
    <source>
        <dbReference type="ARBA" id="ARBA00007977"/>
    </source>
</evidence>
<evidence type="ECO:0000256" key="5">
    <source>
        <dbReference type="ARBA" id="ARBA00022989"/>
    </source>
</evidence>
<gene>
    <name evidence="8" type="ORF">B841_12345</name>
</gene>
<organism evidence="8 9">
    <name type="scientific">Corynebacterium maris DSM 45190</name>
    <dbReference type="NCBI Taxonomy" id="1224163"/>
    <lineage>
        <taxon>Bacteria</taxon>
        <taxon>Bacillati</taxon>
        <taxon>Actinomycetota</taxon>
        <taxon>Actinomycetes</taxon>
        <taxon>Mycobacteriales</taxon>
        <taxon>Corynebacteriaceae</taxon>
        <taxon>Corynebacterium</taxon>
    </lineage>
</organism>
<dbReference type="PANTHER" id="PTHR30106">
    <property type="entry name" value="INNER MEMBRANE PROTEIN YEIH-RELATED"/>
    <property type="match status" value="1"/>
</dbReference>
<dbReference type="Proteomes" id="UP000015388">
    <property type="component" value="Chromosome"/>
</dbReference>
<keyword evidence="3" id="KW-1003">Cell membrane</keyword>
<evidence type="ECO:0000256" key="1">
    <source>
        <dbReference type="ARBA" id="ARBA00004651"/>
    </source>
</evidence>
<feature type="transmembrane region" description="Helical" evidence="7">
    <location>
        <begin position="134"/>
        <end position="155"/>
    </location>
</feature>
<dbReference type="PANTHER" id="PTHR30106:SF2">
    <property type="entry name" value="UPF0324 INNER MEMBRANE PROTEIN YEIH"/>
    <property type="match status" value="1"/>
</dbReference>
<dbReference type="KEGG" id="cmd:B841_12345"/>
<feature type="transmembrane region" description="Helical" evidence="7">
    <location>
        <begin position="100"/>
        <end position="122"/>
    </location>
</feature>
<dbReference type="PRINTS" id="PR00173">
    <property type="entry name" value="EDTRNSPORT"/>
</dbReference>
<protein>
    <submittedName>
        <fullName evidence="8">Uncharacterized protein</fullName>
    </submittedName>
</protein>
<dbReference type="Pfam" id="PF03601">
    <property type="entry name" value="Cons_hypoth698"/>
    <property type="match status" value="1"/>
</dbReference>
<comment type="similarity">
    <text evidence="2">Belongs to the UPF0324 family.</text>
</comment>
<dbReference type="InterPro" id="IPR018383">
    <property type="entry name" value="UPF0324_pro"/>
</dbReference>
<feature type="transmembrane region" description="Helical" evidence="7">
    <location>
        <begin position="335"/>
        <end position="356"/>
    </location>
</feature>
<feature type="transmembrane region" description="Helical" evidence="7">
    <location>
        <begin position="161"/>
        <end position="187"/>
    </location>
</feature>
<keyword evidence="9" id="KW-1185">Reference proteome</keyword>
<comment type="subcellular location">
    <subcellularLocation>
        <location evidence="1">Cell membrane</location>
        <topology evidence="1">Multi-pass membrane protein</topology>
    </subcellularLocation>
</comment>
<keyword evidence="6 7" id="KW-0472">Membrane</keyword>
<feature type="transmembrane region" description="Helical" evidence="7">
    <location>
        <begin position="269"/>
        <end position="293"/>
    </location>
</feature>
<evidence type="ECO:0000256" key="4">
    <source>
        <dbReference type="ARBA" id="ARBA00022692"/>
    </source>
</evidence>
<feature type="transmembrane region" description="Helical" evidence="7">
    <location>
        <begin position="227"/>
        <end position="248"/>
    </location>
</feature>
<feature type="transmembrane region" description="Helical" evidence="7">
    <location>
        <begin position="75"/>
        <end position="94"/>
    </location>
</feature>
<dbReference type="eggNOG" id="COG2855">
    <property type="taxonomic scope" value="Bacteria"/>
</dbReference>
<evidence type="ECO:0000313" key="8">
    <source>
        <dbReference type="EMBL" id="AGS35941.1"/>
    </source>
</evidence>
<keyword evidence="5 7" id="KW-1133">Transmembrane helix</keyword>
<evidence type="ECO:0000313" key="9">
    <source>
        <dbReference type="Proteomes" id="UP000015388"/>
    </source>
</evidence>
<sequence length="358" mass="35597">MTCRTSTSTVAPAAATPAWFAPLPGLALCLLGALAAAGIGALVPVLPPLLLAIVLGAALANLIDLPQILTPGITVAAKHLLRLGIVLLGLAIALPDILSLGWGVLLTVCAVVAGGMAFTVWLGRRLGVDEHLTLLIAAGFSVCGAAAVAGAQTVVRAARATVVAALTLVVLFGTLAIPLFPALAGVLGMAPDVAGAWIGAGVHEVAQVVAAAGIIDGPDSTAMQYAVVVKLARVVLLVAVIAALGVYVRRRGLTADDGEEGADPAHRPPLIPGFVLGFLAMVALATADAASGFLPAPALDAASTLQTLLLTMAMFALGCGVKFTDLRQVGWRPLVLGLSTSVTVAAVGAVGVSVSLTG</sequence>
<dbReference type="AlphaFoldDB" id="S5TM91"/>
<dbReference type="EMBL" id="CP003924">
    <property type="protein sequence ID" value="AGS35941.1"/>
    <property type="molecule type" value="Genomic_DNA"/>
</dbReference>
<feature type="transmembrane region" description="Helical" evidence="7">
    <location>
        <begin position="305"/>
        <end position="323"/>
    </location>
</feature>
<evidence type="ECO:0000256" key="3">
    <source>
        <dbReference type="ARBA" id="ARBA00022475"/>
    </source>
</evidence>
<dbReference type="HOGENOM" id="CLU_033541_1_1_11"/>
<keyword evidence="4 7" id="KW-0812">Transmembrane</keyword>
<reference evidence="8 9" key="1">
    <citation type="submission" date="2012-11" db="EMBL/GenBank/DDBJ databases">
        <title>The complete genome sequence of Corynebacterium maris Coryn-1 (=DSM 45190).</title>
        <authorList>
            <person name="Schaffert L."/>
            <person name="Albersmeier A."/>
            <person name="Kalinowski J."/>
            <person name="Ruckert C."/>
        </authorList>
    </citation>
    <scope>NUCLEOTIDE SEQUENCE [LARGE SCALE GENOMIC DNA]</scope>
    <source>
        <strain evidence="9">Coryn-1</strain>
    </source>
</reference>